<dbReference type="GO" id="GO:0008270">
    <property type="term" value="F:zinc ion binding"/>
    <property type="evidence" value="ECO:0007669"/>
    <property type="project" value="UniProtKB-KW"/>
</dbReference>
<evidence type="ECO:0000259" key="4">
    <source>
        <dbReference type="PROSITE" id="PS50157"/>
    </source>
</evidence>
<feature type="compositionally biased region" description="Basic and acidic residues" evidence="2">
    <location>
        <begin position="69"/>
        <end position="79"/>
    </location>
</feature>
<dbReference type="CDD" id="cd00201">
    <property type="entry name" value="WW"/>
    <property type="match status" value="1"/>
</dbReference>
<dbReference type="InterPro" id="IPR001202">
    <property type="entry name" value="WW_dom"/>
</dbReference>
<dbReference type="InterPro" id="IPR013087">
    <property type="entry name" value="Znf_C2H2_type"/>
</dbReference>
<evidence type="ECO:0000313" key="5">
    <source>
        <dbReference type="EMBL" id="KAL1527022.1"/>
    </source>
</evidence>
<accession>A0AB34K1A9</accession>
<gene>
    <name evidence="5" type="ORF">AB1Y20_015710</name>
</gene>
<keyword evidence="6" id="KW-1185">Reference proteome</keyword>
<keyword evidence="1" id="KW-0862">Zinc</keyword>
<evidence type="ECO:0000259" key="3">
    <source>
        <dbReference type="PROSITE" id="PS50020"/>
    </source>
</evidence>
<sequence>MRMAPDSPPDEGELPQETGGRRHERGAPRERRDELVDERGRHVWRAGREESSRSRDERGRSFSPPARFAPRERTSDRSGRSPPRGRSRSPRRRVASPPGDGRRREDRGRDRLTNKEAPLEATFPCQICEKKFSKETVLNAHLKSVHKIDRAEWQTLQDPATGAYYYFNTRTKESSWYWPPQPQVAYTAASGGAASAGALSSHYHTSLADMGAQLYNHGPAMWSSILESSAKPAPAANTPAAPLLTAATAALAAAPDASARQPLAATDAAAWAACYTQFAQGDPQHAQYYSQYLQYANSTASAANSSVAPQATVESGCNVEATSSSIVEQSQCAAIPPPAAVQSHLHLEQTDGAGSDRACSGGSAPIAAVPAMGSHANGTMVTGQEIRTPLPTNAASGAPSRSGEERGRQVAPGDGCAPRRTGSRELSRADGQEQLIAKHPEDALFGDQRRRPGKGEHDGKMRSEGERREEKGAAELERTTGRDLVV</sequence>
<feature type="domain" description="WW" evidence="3">
    <location>
        <begin position="153"/>
        <end position="181"/>
    </location>
</feature>
<feature type="region of interest" description="Disordered" evidence="2">
    <location>
        <begin position="389"/>
        <end position="486"/>
    </location>
</feature>
<evidence type="ECO:0008006" key="7">
    <source>
        <dbReference type="Google" id="ProtNLM"/>
    </source>
</evidence>
<dbReference type="Proteomes" id="UP001515480">
    <property type="component" value="Unassembled WGS sequence"/>
</dbReference>
<reference evidence="5 6" key="1">
    <citation type="journal article" date="2024" name="Science">
        <title>Giant polyketide synthase enzymes in the biosynthesis of giant marine polyether toxins.</title>
        <authorList>
            <person name="Fallon T.R."/>
            <person name="Shende V.V."/>
            <person name="Wierzbicki I.H."/>
            <person name="Pendleton A.L."/>
            <person name="Watervoot N.F."/>
            <person name="Auber R.P."/>
            <person name="Gonzalez D.J."/>
            <person name="Wisecaver J.H."/>
            <person name="Moore B.S."/>
        </authorList>
    </citation>
    <scope>NUCLEOTIDE SEQUENCE [LARGE SCALE GENOMIC DNA]</scope>
    <source>
        <strain evidence="5 6">12B1</strain>
    </source>
</reference>
<dbReference type="Pfam" id="PF00397">
    <property type="entry name" value="WW"/>
    <property type="match status" value="1"/>
</dbReference>
<feature type="compositionally biased region" description="Basic and acidic residues" evidence="2">
    <location>
        <begin position="19"/>
        <end position="60"/>
    </location>
</feature>
<dbReference type="EMBL" id="JBGBPQ010000003">
    <property type="protein sequence ID" value="KAL1527022.1"/>
    <property type="molecule type" value="Genomic_DNA"/>
</dbReference>
<dbReference type="PROSITE" id="PS00028">
    <property type="entry name" value="ZINC_FINGER_C2H2_1"/>
    <property type="match status" value="1"/>
</dbReference>
<comment type="caution">
    <text evidence="5">The sequence shown here is derived from an EMBL/GenBank/DDBJ whole genome shotgun (WGS) entry which is preliminary data.</text>
</comment>
<dbReference type="Pfam" id="PF13912">
    <property type="entry name" value="zf-C2H2_6"/>
    <property type="match status" value="1"/>
</dbReference>
<keyword evidence="1" id="KW-0479">Metal-binding</keyword>
<feature type="compositionally biased region" description="Basic and acidic residues" evidence="2">
    <location>
        <begin position="100"/>
        <end position="117"/>
    </location>
</feature>
<feature type="compositionally biased region" description="Basic and acidic residues" evidence="2">
    <location>
        <begin position="422"/>
        <end position="486"/>
    </location>
</feature>
<dbReference type="SMART" id="SM00355">
    <property type="entry name" value="ZnF_C2H2"/>
    <property type="match status" value="1"/>
</dbReference>
<proteinExistence type="predicted"/>
<evidence type="ECO:0000313" key="6">
    <source>
        <dbReference type="Proteomes" id="UP001515480"/>
    </source>
</evidence>
<protein>
    <recommendedName>
        <fullName evidence="7">WW domain-containing protein</fullName>
    </recommendedName>
</protein>
<name>A0AB34K1A9_PRYPA</name>
<dbReference type="AlphaFoldDB" id="A0AB34K1A9"/>
<dbReference type="SUPFAM" id="SSF51045">
    <property type="entry name" value="WW domain"/>
    <property type="match status" value="1"/>
</dbReference>
<dbReference type="PROSITE" id="PS50020">
    <property type="entry name" value="WW_DOMAIN_2"/>
    <property type="match status" value="1"/>
</dbReference>
<organism evidence="5 6">
    <name type="scientific">Prymnesium parvum</name>
    <name type="common">Toxic golden alga</name>
    <dbReference type="NCBI Taxonomy" id="97485"/>
    <lineage>
        <taxon>Eukaryota</taxon>
        <taxon>Haptista</taxon>
        <taxon>Haptophyta</taxon>
        <taxon>Prymnesiophyceae</taxon>
        <taxon>Prymnesiales</taxon>
        <taxon>Prymnesiaceae</taxon>
        <taxon>Prymnesium</taxon>
    </lineage>
</organism>
<feature type="region of interest" description="Disordered" evidence="2">
    <location>
        <begin position="1"/>
        <end position="117"/>
    </location>
</feature>
<feature type="compositionally biased region" description="Basic residues" evidence="2">
    <location>
        <begin position="83"/>
        <end position="94"/>
    </location>
</feature>
<keyword evidence="1" id="KW-0863">Zinc-finger</keyword>
<dbReference type="InterPro" id="IPR036020">
    <property type="entry name" value="WW_dom_sf"/>
</dbReference>
<feature type="domain" description="C2H2-type" evidence="4">
    <location>
        <begin position="123"/>
        <end position="151"/>
    </location>
</feature>
<dbReference type="PROSITE" id="PS50157">
    <property type="entry name" value="ZINC_FINGER_C2H2_2"/>
    <property type="match status" value="1"/>
</dbReference>
<evidence type="ECO:0000256" key="2">
    <source>
        <dbReference type="SAM" id="MobiDB-lite"/>
    </source>
</evidence>
<dbReference type="Gene3D" id="2.20.70.10">
    <property type="match status" value="1"/>
</dbReference>
<dbReference type="Gene3D" id="3.30.160.60">
    <property type="entry name" value="Classic Zinc Finger"/>
    <property type="match status" value="1"/>
</dbReference>
<dbReference type="PROSITE" id="PS01159">
    <property type="entry name" value="WW_DOMAIN_1"/>
    <property type="match status" value="1"/>
</dbReference>
<evidence type="ECO:0000256" key="1">
    <source>
        <dbReference type="PROSITE-ProRule" id="PRU00042"/>
    </source>
</evidence>